<sequence length="127" mass="13762">TCSAHPPTVTSVVEPLTSQGSIWEGEKSTRSIWGCCPSHVSLPSGVWGCLPPCPPSADVPPLRLSRCHLTQAPVQRQVGKPKPHSQGGPQPPESRFSSSYDLRRLRGKTGGKEESYNCQEWGIFPCP</sequence>
<reference evidence="2" key="2">
    <citation type="submission" date="2025-08" db="UniProtKB">
        <authorList>
            <consortium name="Ensembl"/>
        </authorList>
    </citation>
    <scope>IDENTIFICATION</scope>
</reference>
<dbReference type="Ensembl" id="ENSPPYT00000059602.1">
    <property type="protein sequence ID" value="ENSPPYP00000029416.1"/>
    <property type="gene ID" value="ENSPPYG00000038701.1"/>
</dbReference>
<evidence type="ECO:0000256" key="1">
    <source>
        <dbReference type="SAM" id="MobiDB-lite"/>
    </source>
</evidence>
<reference evidence="2" key="3">
    <citation type="submission" date="2025-09" db="UniProtKB">
        <authorList>
            <consortium name="Ensembl"/>
        </authorList>
    </citation>
    <scope>IDENTIFICATION</scope>
</reference>
<dbReference type="AlphaFoldDB" id="A0A8I5T6Q6"/>
<feature type="region of interest" description="Disordered" evidence="1">
    <location>
        <begin position="73"/>
        <end position="113"/>
    </location>
</feature>
<protein>
    <submittedName>
        <fullName evidence="2">Uncharacterized protein</fullName>
    </submittedName>
</protein>
<evidence type="ECO:0000313" key="2">
    <source>
        <dbReference type="Ensembl" id="ENSPPYP00000029416.1"/>
    </source>
</evidence>
<name>A0A8I5T6Q6_PONAB</name>
<dbReference type="GeneTree" id="ENSGT00910000148688"/>
<organism evidence="2 3">
    <name type="scientific">Pongo abelii</name>
    <name type="common">Sumatran orangutan</name>
    <name type="synonym">Pongo pygmaeus abelii</name>
    <dbReference type="NCBI Taxonomy" id="9601"/>
    <lineage>
        <taxon>Eukaryota</taxon>
        <taxon>Metazoa</taxon>
        <taxon>Chordata</taxon>
        <taxon>Craniata</taxon>
        <taxon>Vertebrata</taxon>
        <taxon>Euteleostomi</taxon>
        <taxon>Mammalia</taxon>
        <taxon>Eutheria</taxon>
        <taxon>Euarchontoglires</taxon>
        <taxon>Primates</taxon>
        <taxon>Haplorrhini</taxon>
        <taxon>Catarrhini</taxon>
        <taxon>Hominidae</taxon>
        <taxon>Pongo</taxon>
    </lineage>
</organism>
<reference evidence="2 3" key="1">
    <citation type="submission" date="2008-02" db="EMBL/GenBank/DDBJ databases">
        <title>A 6x draft sequence assembly of the Pongo pygmaeus abelii genome.</title>
        <authorList>
            <person name="Wilson R.K."/>
            <person name="Mardis E."/>
        </authorList>
    </citation>
    <scope>NUCLEOTIDE SEQUENCE [LARGE SCALE GENOMIC DNA]</scope>
</reference>
<accession>A0A8I5T6Q6</accession>
<dbReference type="Proteomes" id="UP000001595">
    <property type="component" value="Chromosome 12"/>
</dbReference>
<keyword evidence="3" id="KW-1185">Reference proteome</keyword>
<evidence type="ECO:0000313" key="3">
    <source>
        <dbReference type="Proteomes" id="UP000001595"/>
    </source>
</evidence>
<dbReference type="OMA" id="ESYNCQE"/>
<proteinExistence type="predicted"/>